<keyword evidence="6" id="KW-1185">Reference proteome</keyword>
<feature type="domain" description="TonB-dependent receptor plug" evidence="4">
    <location>
        <begin position="223"/>
        <end position="297"/>
    </location>
</feature>
<dbReference type="HOGENOM" id="CLU_016599_0_0_10"/>
<dbReference type="OrthoDB" id="9803050at2"/>
<gene>
    <name evidence="5" type="ordered locus">Celal_0586</name>
</gene>
<dbReference type="Pfam" id="PF13715">
    <property type="entry name" value="CarbopepD_reg_2"/>
    <property type="match status" value="1"/>
</dbReference>
<evidence type="ECO:0000259" key="4">
    <source>
        <dbReference type="Pfam" id="PF07715"/>
    </source>
</evidence>
<dbReference type="InterPro" id="IPR036942">
    <property type="entry name" value="Beta-barrel_TonB_sf"/>
</dbReference>
<dbReference type="Proteomes" id="UP000008634">
    <property type="component" value="Chromosome"/>
</dbReference>
<dbReference type="Pfam" id="PF07715">
    <property type="entry name" value="Plug"/>
    <property type="match status" value="1"/>
</dbReference>
<dbReference type="GO" id="GO:0009279">
    <property type="term" value="C:cell outer membrane"/>
    <property type="evidence" value="ECO:0007669"/>
    <property type="project" value="UniProtKB-SubCell"/>
</dbReference>
<dbReference type="KEGG" id="cao:Celal_0586"/>
<comment type="subcellular location">
    <subcellularLocation>
        <location evidence="1">Cell outer membrane</location>
    </subcellularLocation>
</comment>
<accession>E6XCF0</accession>
<evidence type="ECO:0000256" key="2">
    <source>
        <dbReference type="ARBA" id="ARBA00023136"/>
    </source>
</evidence>
<dbReference type="InterPro" id="IPR037066">
    <property type="entry name" value="Plug_dom_sf"/>
</dbReference>
<keyword evidence="3" id="KW-0998">Cell outer membrane</keyword>
<evidence type="ECO:0000313" key="6">
    <source>
        <dbReference type="Proteomes" id="UP000008634"/>
    </source>
</evidence>
<dbReference type="SUPFAM" id="SSF56935">
    <property type="entry name" value="Porins"/>
    <property type="match status" value="1"/>
</dbReference>
<dbReference type="eggNOG" id="COG4771">
    <property type="taxonomic scope" value="Bacteria"/>
</dbReference>
<dbReference type="Gene3D" id="2.40.170.20">
    <property type="entry name" value="TonB-dependent receptor, beta-barrel domain"/>
    <property type="match status" value="1"/>
</dbReference>
<dbReference type="Gene3D" id="2.60.40.1120">
    <property type="entry name" value="Carboxypeptidase-like, regulatory domain"/>
    <property type="match status" value="1"/>
</dbReference>
<organism evidence="5 6">
    <name type="scientific">Cellulophaga algicola (strain DSM 14237 / IC166 / ACAM 630)</name>
    <dbReference type="NCBI Taxonomy" id="688270"/>
    <lineage>
        <taxon>Bacteria</taxon>
        <taxon>Pseudomonadati</taxon>
        <taxon>Bacteroidota</taxon>
        <taxon>Flavobacteriia</taxon>
        <taxon>Flavobacteriales</taxon>
        <taxon>Flavobacteriaceae</taxon>
        <taxon>Cellulophaga</taxon>
    </lineage>
</organism>
<evidence type="ECO:0000256" key="1">
    <source>
        <dbReference type="ARBA" id="ARBA00004442"/>
    </source>
</evidence>
<sequence>MPKTQSSIITIFLIAILFFSSLSSIGQENKTARVSLRAYLNQIEETFSVKFSFADNSINSILILSQEFNELEAAIHYIETETPLDLKKIDARYYTISKSMLSICAKVLDNFEQNTLHNASIKVLEQNLTTITDDTGSFYLNNVPRKSTIEIRHIGFKPLFVKAEELQDGKTCKTLLMAQNIQQLEEVIIYKFLTTGLEKQDDASIVLNTDDFGILPGLIEPDVLQTVQALPGIKSIDETVSDINVRGGTNDQNLILWEGIKMYQSGHFFGLISAFNPYLTDKVTLIKNGSSAAFGDGVSSILDMRTKNTITNNLYGGAGINLLSGDVYGQIPLKENLAFQFSGRRSITDFLNTPTYNQFYDRAFQDTEIKGNEPEQENLARSEDFYFYDFTGKLLYDISEKHKARVSFIAINNLLAYTALNTDTAEKTNSKLMQTNFSIGGYLESTWNANFSTQINAYYTSYHLDSENFTTENKQQLLQNNEVLETAIQLTSNYHFSEQLAWKNGYEFKEVGIINFTNVTQPPFRSNIKGVLRTHALFSELTYTSKNEKLWVRAGIRANYIKNLATFEKLILEPRLNLNYRLTRDFKVELQGEFKNQTTNQVIDLKQNFLGIEKRRWVLANEEELPITRSKQVSLGLNYDKNKIYIGLEGFYKYVNGISTTTQGFQNEDQFNGEIGEYAARGFEFLINQKTKNLSNWLTYTYNKNDYTFDLLSPTTFPNNLDIRHTITFASTYTYQNLKLGLGLNYRTGRPYTKPQEGGNPINTFVFPSTINYEDANNSRLPEYLRVDASAIYDFKVSQNIKASVGASLLNVLDHNNILNRYYRLNDQEEIETIESVSLGITPNFSFRMFF</sequence>
<dbReference type="Gene3D" id="2.170.130.10">
    <property type="entry name" value="TonB-dependent receptor, plug domain"/>
    <property type="match status" value="1"/>
</dbReference>
<evidence type="ECO:0000256" key="3">
    <source>
        <dbReference type="ARBA" id="ARBA00023237"/>
    </source>
</evidence>
<dbReference type="EMBL" id="CP002453">
    <property type="protein sequence ID" value="ADV47925.1"/>
    <property type="molecule type" value="Genomic_DNA"/>
</dbReference>
<evidence type="ECO:0000313" key="5">
    <source>
        <dbReference type="EMBL" id="ADV47925.1"/>
    </source>
</evidence>
<dbReference type="InterPro" id="IPR012910">
    <property type="entry name" value="Plug_dom"/>
</dbReference>
<name>E6XCF0_CELAD</name>
<dbReference type="SUPFAM" id="SSF49464">
    <property type="entry name" value="Carboxypeptidase regulatory domain-like"/>
    <property type="match status" value="1"/>
</dbReference>
<proteinExistence type="predicted"/>
<keyword evidence="2" id="KW-0472">Membrane</keyword>
<dbReference type="RefSeq" id="WP_013549418.1">
    <property type="nucleotide sequence ID" value="NC_014934.1"/>
</dbReference>
<dbReference type="AlphaFoldDB" id="E6XCF0"/>
<reference evidence="5 6" key="1">
    <citation type="journal article" date="2010" name="Stand. Genomic Sci.">
        <title>Complete genome sequence of Cellulophaga algicola type strain (IC166).</title>
        <authorList>
            <person name="Abt B."/>
            <person name="Lu M."/>
            <person name="Misra M."/>
            <person name="Han C."/>
            <person name="Nolan M."/>
            <person name="Lucas S."/>
            <person name="Hammon N."/>
            <person name="Deshpande S."/>
            <person name="Cheng J.F."/>
            <person name="Tapia R."/>
            <person name="Goodwin L."/>
            <person name="Pitluck S."/>
            <person name="Liolios K."/>
            <person name="Pagani I."/>
            <person name="Ivanova N."/>
            <person name="Mavromatis K."/>
            <person name="Ovchinikova G."/>
            <person name="Pati A."/>
            <person name="Chen A."/>
            <person name="Palaniappan K."/>
            <person name="Land M."/>
            <person name="Hauser L."/>
            <person name="Chang Y.J."/>
            <person name="Jeffries C.D."/>
            <person name="Detter J.C."/>
            <person name="Brambilla E."/>
            <person name="Rohde M."/>
            <person name="Tindall B.J."/>
            <person name="Goker M."/>
            <person name="Woyke T."/>
            <person name="Bristow J."/>
            <person name="Eisen J.A."/>
            <person name="Markowitz V."/>
            <person name="Hugenholtz P."/>
            <person name="Kyrpides N.C."/>
            <person name="Klenk H.P."/>
            <person name="Lapidus A."/>
        </authorList>
    </citation>
    <scope>NUCLEOTIDE SEQUENCE [LARGE SCALE GENOMIC DNA]</scope>
    <source>
        <strain evidence="6">DSM 14237 / IC166 / ACAM 630</strain>
    </source>
</reference>
<dbReference type="STRING" id="688270.Celal_0586"/>
<protein>
    <submittedName>
        <fullName evidence="5">Outer membrane protein</fullName>
    </submittedName>
</protein>
<dbReference type="InterPro" id="IPR008969">
    <property type="entry name" value="CarboxyPept-like_regulatory"/>
</dbReference>